<sequence>MSSRSDPFECRWQPSIGLLAAYLVAQSGAVLALLLADIPLHWKTFGLSLCLLHACWVVPGRILLRAPDSVRALRHNAEGWQLWSEREGFEPVQLMPDSLALPALIVLRFRRPGDWLARSVCVPADALAPELHRRLRVRLRFSRNRWTAPG</sequence>
<reference evidence="2 3" key="1">
    <citation type="submission" date="2017-06" db="EMBL/GenBank/DDBJ databases">
        <title>Draft genome of Pseudomonas nitroreducens DF05.</title>
        <authorList>
            <person name="Iyer R."/>
        </authorList>
    </citation>
    <scope>NUCLEOTIDE SEQUENCE [LARGE SCALE GENOMIC DNA]</scope>
    <source>
        <strain evidence="2 3">DF05</strain>
    </source>
</reference>
<accession>A0A2D0AE07</accession>
<evidence type="ECO:0000313" key="3">
    <source>
        <dbReference type="Proteomes" id="UP000198145"/>
    </source>
</evidence>
<evidence type="ECO:0008006" key="4">
    <source>
        <dbReference type="Google" id="ProtNLM"/>
    </source>
</evidence>
<dbReference type="AlphaFoldDB" id="A0A2D0AE07"/>
<comment type="caution">
    <text evidence="2">The sequence shown here is derived from an EMBL/GenBank/DDBJ whole genome shotgun (WGS) entry which is preliminary data.</text>
</comment>
<dbReference type="Proteomes" id="UP000198145">
    <property type="component" value="Unassembled WGS sequence"/>
</dbReference>
<keyword evidence="1" id="KW-0472">Membrane</keyword>
<dbReference type="eggNOG" id="ENOG5031GM1">
    <property type="taxonomic scope" value="Bacteria"/>
</dbReference>
<dbReference type="STRING" id="46680.GCA_000807755_03809"/>
<dbReference type="Pfam" id="PF07254">
    <property type="entry name" value="Cpta_toxin"/>
    <property type="match status" value="1"/>
</dbReference>
<protein>
    <recommendedName>
        <fullName evidence="4">Toxin CptA</fullName>
    </recommendedName>
</protein>
<dbReference type="RefSeq" id="WP_088417751.1">
    <property type="nucleotide sequence ID" value="NZ_NJBA01000004.1"/>
</dbReference>
<proteinExistence type="predicted"/>
<dbReference type="InterPro" id="IPR009883">
    <property type="entry name" value="YgfX"/>
</dbReference>
<keyword evidence="1" id="KW-0812">Transmembrane</keyword>
<gene>
    <name evidence="2" type="ORF">CEG18_12330</name>
</gene>
<name>A0A2D0AE07_PSENT</name>
<feature type="transmembrane region" description="Helical" evidence="1">
    <location>
        <begin position="12"/>
        <end position="36"/>
    </location>
</feature>
<feature type="transmembrane region" description="Helical" evidence="1">
    <location>
        <begin position="42"/>
        <end position="64"/>
    </location>
</feature>
<keyword evidence="1" id="KW-1133">Transmembrane helix</keyword>
<organism evidence="2 3">
    <name type="scientific">Pseudomonas nitroreducens</name>
    <dbReference type="NCBI Taxonomy" id="46680"/>
    <lineage>
        <taxon>Bacteria</taxon>
        <taxon>Pseudomonadati</taxon>
        <taxon>Pseudomonadota</taxon>
        <taxon>Gammaproteobacteria</taxon>
        <taxon>Pseudomonadales</taxon>
        <taxon>Pseudomonadaceae</taxon>
        <taxon>Pseudomonas</taxon>
    </lineage>
</organism>
<dbReference type="EMBL" id="NJBA01000004">
    <property type="protein sequence ID" value="OWP50330.1"/>
    <property type="molecule type" value="Genomic_DNA"/>
</dbReference>
<evidence type="ECO:0000313" key="2">
    <source>
        <dbReference type="EMBL" id="OWP50330.1"/>
    </source>
</evidence>
<evidence type="ECO:0000256" key="1">
    <source>
        <dbReference type="SAM" id="Phobius"/>
    </source>
</evidence>